<keyword evidence="2" id="KW-1185">Reference proteome</keyword>
<sequence>MAKIRPITASKKELLDIEKGFWTGSSTYFAAHADVECLVAFPEMAKAMTNADLAKTAAKPNRWRDLDIRLKGMVEPGSDIVMLTYEARATRENGEPYAALVSTGYVHRADGWKMMFHAQTPIDAGAEAQG</sequence>
<dbReference type="Proteomes" id="UP001549036">
    <property type="component" value="Unassembled WGS sequence"/>
</dbReference>
<dbReference type="EMBL" id="JBEPLM010000003">
    <property type="protein sequence ID" value="MET3592875.1"/>
    <property type="molecule type" value="Genomic_DNA"/>
</dbReference>
<comment type="caution">
    <text evidence="1">The sequence shown here is derived from an EMBL/GenBank/DDBJ whole genome shotgun (WGS) entry which is preliminary data.</text>
</comment>
<accession>A0ABV2HQJ1</accession>
<proteinExistence type="predicted"/>
<name>A0ABV2HQJ1_9HYPH</name>
<evidence type="ECO:0008006" key="3">
    <source>
        <dbReference type="Google" id="ProtNLM"/>
    </source>
</evidence>
<dbReference type="RefSeq" id="WP_292303868.1">
    <property type="nucleotide sequence ID" value="NZ_JBEPLM010000003.1"/>
</dbReference>
<evidence type="ECO:0000313" key="1">
    <source>
        <dbReference type="EMBL" id="MET3592875.1"/>
    </source>
</evidence>
<protein>
    <recommendedName>
        <fullName evidence="3">DUF4440 domain-containing protein</fullName>
    </recommendedName>
</protein>
<gene>
    <name evidence="1" type="ORF">ABID26_002263</name>
</gene>
<organism evidence="1 2">
    <name type="scientific">Mesorhizobium shonense</name>
    <dbReference type="NCBI Taxonomy" id="1209948"/>
    <lineage>
        <taxon>Bacteria</taxon>
        <taxon>Pseudomonadati</taxon>
        <taxon>Pseudomonadota</taxon>
        <taxon>Alphaproteobacteria</taxon>
        <taxon>Hyphomicrobiales</taxon>
        <taxon>Phyllobacteriaceae</taxon>
        <taxon>Mesorhizobium</taxon>
    </lineage>
</organism>
<evidence type="ECO:0000313" key="2">
    <source>
        <dbReference type="Proteomes" id="UP001549036"/>
    </source>
</evidence>
<reference evidence="1 2" key="1">
    <citation type="submission" date="2024-06" db="EMBL/GenBank/DDBJ databases">
        <title>Genomic Encyclopedia of Type Strains, Phase IV (KMG-IV): sequencing the most valuable type-strain genomes for metagenomic binning, comparative biology and taxonomic classification.</title>
        <authorList>
            <person name="Goeker M."/>
        </authorList>
    </citation>
    <scope>NUCLEOTIDE SEQUENCE [LARGE SCALE GENOMIC DNA]</scope>
    <source>
        <strain evidence="1 2">DSM 29846</strain>
    </source>
</reference>